<accession>A0A450UIW7</accession>
<dbReference type="EMBL" id="CAADFG010000031">
    <property type="protein sequence ID" value="VFJ91429.1"/>
    <property type="molecule type" value="Genomic_DNA"/>
</dbReference>
<dbReference type="AlphaFoldDB" id="A0A450UIW7"/>
<reference evidence="2" key="1">
    <citation type="submission" date="2019-02" db="EMBL/GenBank/DDBJ databases">
        <authorList>
            <person name="Gruber-Vodicka R. H."/>
            <person name="Seah K. B. B."/>
        </authorList>
    </citation>
    <scope>NUCLEOTIDE SEQUENCE</scope>
    <source>
        <strain evidence="3">BECK_SA2B12</strain>
        <strain evidence="1">BECK_SA2B15</strain>
        <strain evidence="2">BECK_SA2B20</strain>
    </source>
</reference>
<protein>
    <submittedName>
        <fullName evidence="2">Invasion protein IalB, involved in pathogenesis</fullName>
    </submittedName>
</protein>
<proteinExistence type="predicted"/>
<dbReference type="InterPro" id="IPR038696">
    <property type="entry name" value="IalB_sf"/>
</dbReference>
<evidence type="ECO:0000313" key="2">
    <source>
        <dbReference type="EMBL" id="VFJ92491.1"/>
    </source>
</evidence>
<name>A0A450UIW7_9GAMM</name>
<dbReference type="Gene3D" id="2.60.40.1880">
    <property type="entry name" value="Invasion associated locus B (IalB) protein"/>
    <property type="match status" value="1"/>
</dbReference>
<organism evidence="2">
    <name type="scientific">Candidatus Kentrum eta</name>
    <dbReference type="NCBI Taxonomy" id="2126337"/>
    <lineage>
        <taxon>Bacteria</taxon>
        <taxon>Pseudomonadati</taxon>
        <taxon>Pseudomonadota</taxon>
        <taxon>Gammaproteobacteria</taxon>
        <taxon>Candidatus Kentrum</taxon>
    </lineage>
</organism>
<evidence type="ECO:0000313" key="1">
    <source>
        <dbReference type="EMBL" id="VFJ91429.1"/>
    </source>
</evidence>
<evidence type="ECO:0000313" key="3">
    <source>
        <dbReference type="EMBL" id="VFJ99273.1"/>
    </source>
</evidence>
<dbReference type="EMBL" id="CAADFJ010000030">
    <property type="protein sequence ID" value="VFJ99273.1"/>
    <property type="molecule type" value="Genomic_DNA"/>
</dbReference>
<dbReference type="InterPro" id="IPR010642">
    <property type="entry name" value="Invasion_prot_B"/>
</dbReference>
<sequence length="180" mass="19324">MKQTMHSVRIAPVLVAVFLSIGLLAFGAGNVFGEEKAFTSSTHGDWVLRCPKEKDPEKERPCTLTQQVKAEKATSPIVTIVFVHAGNPSALHVILRLPLGVALPPGIGLRIDEGEVSQWRFNHCEPAGCLVTSKVSPELRKKLQAGIKANIGFHTLGGQKVTVPASLRGITAGFNALEKK</sequence>
<dbReference type="Pfam" id="PF06776">
    <property type="entry name" value="IalB"/>
    <property type="match status" value="1"/>
</dbReference>
<gene>
    <name evidence="1" type="ORF">BECKH772A_GA0070896_1003114</name>
    <name evidence="2" type="ORF">BECKH772B_GA0070898_1003015</name>
    <name evidence="3" type="ORF">BECKH772C_GA0070978_1003014</name>
</gene>
<dbReference type="EMBL" id="CAADFI010000030">
    <property type="protein sequence ID" value="VFJ92491.1"/>
    <property type="molecule type" value="Genomic_DNA"/>
</dbReference>